<dbReference type="InterPro" id="IPR036388">
    <property type="entry name" value="WH-like_DNA-bd_sf"/>
</dbReference>
<evidence type="ECO:0000259" key="4">
    <source>
        <dbReference type="PROSITE" id="PS51118"/>
    </source>
</evidence>
<keyword evidence="3" id="KW-0804">Transcription</keyword>
<dbReference type="OrthoDB" id="9791143at2"/>
<dbReference type="SUPFAM" id="SSF46785">
    <property type="entry name" value="Winged helix' DNA-binding domain"/>
    <property type="match status" value="1"/>
</dbReference>
<dbReference type="PROSITE" id="PS51118">
    <property type="entry name" value="HTH_HXLR"/>
    <property type="match status" value="1"/>
</dbReference>
<dbReference type="InterPro" id="IPR036390">
    <property type="entry name" value="WH_DNA-bd_sf"/>
</dbReference>
<name>A0A5S3PR31_9FLAO</name>
<evidence type="ECO:0000313" key="6">
    <source>
        <dbReference type="Proteomes" id="UP000310314"/>
    </source>
</evidence>
<evidence type="ECO:0000256" key="3">
    <source>
        <dbReference type="ARBA" id="ARBA00023163"/>
    </source>
</evidence>
<keyword evidence="2" id="KW-0238">DNA-binding</keyword>
<dbReference type="Pfam" id="PF01638">
    <property type="entry name" value="HxlR"/>
    <property type="match status" value="1"/>
</dbReference>
<evidence type="ECO:0000313" key="5">
    <source>
        <dbReference type="EMBL" id="TMM57172.1"/>
    </source>
</evidence>
<evidence type="ECO:0000256" key="1">
    <source>
        <dbReference type="ARBA" id="ARBA00023015"/>
    </source>
</evidence>
<sequence length="141" mass="16241">MMKKFRSSCLIASCLDLIGDKWSLLIIRDMLMHHKKTFKEFVASDEGIASNLLSSRLKMLESLHIITKRKLPANKKENIYLLTEKGMDLAPMILEIVRWSDKHVREQHPDMNSYEPGSNSILAERVQKEYSVFASQIMDGS</sequence>
<dbReference type="EMBL" id="VATY01000002">
    <property type="protein sequence ID" value="TMM57172.1"/>
    <property type="molecule type" value="Genomic_DNA"/>
</dbReference>
<dbReference type="InterPro" id="IPR002577">
    <property type="entry name" value="HTH_HxlR"/>
</dbReference>
<dbReference type="PANTHER" id="PTHR33204:SF37">
    <property type="entry name" value="HTH-TYPE TRANSCRIPTIONAL REGULATOR YODB"/>
    <property type="match status" value="1"/>
</dbReference>
<reference evidence="5 6" key="1">
    <citation type="submission" date="2019-05" db="EMBL/GenBank/DDBJ databases">
        <authorList>
            <person name="Zhang J.-Y."/>
            <person name="Feg X."/>
            <person name="Du Z.-J."/>
        </authorList>
    </citation>
    <scope>NUCLEOTIDE SEQUENCE [LARGE SCALE GENOMIC DNA]</scope>
    <source>
        <strain evidence="5 6">RZ26</strain>
    </source>
</reference>
<feature type="domain" description="HTH hxlR-type" evidence="4">
    <location>
        <begin position="9"/>
        <end position="108"/>
    </location>
</feature>
<dbReference type="Proteomes" id="UP000310314">
    <property type="component" value="Unassembled WGS sequence"/>
</dbReference>
<keyword evidence="6" id="KW-1185">Reference proteome</keyword>
<dbReference type="GO" id="GO:0003677">
    <property type="term" value="F:DNA binding"/>
    <property type="evidence" value="ECO:0007669"/>
    <property type="project" value="UniProtKB-KW"/>
</dbReference>
<comment type="caution">
    <text evidence="5">The sequence shown here is derived from an EMBL/GenBank/DDBJ whole genome shotgun (WGS) entry which is preliminary data.</text>
</comment>
<accession>A0A5S3PR31</accession>
<dbReference type="PANTHER" id="PTHR33204">
    <property type="entry name" value="TRANSCRIPTIONAL REGULATOR, MARR FAMILY"/>
    <property type="match status" value="1"/>
</dbReference>
<proteinExistence type="predicted"/>
<organism evidence="5 6">
    <name type="scientific">Maribacter algarum</name>
    <name type="common">ex Zhang et al. 2020</name>
    <dbReference type="NCBI Taxonomy" id="2578118"/>
    <lineage>
        <taxon>Bacteria</taxon>
        <taxon>Pseudomonadati</taxon>
        <taxon>Bacteroidota</taxon>
        <taxon>Flavobacteriia</taxon>
        <taxon>Flavobacteriales</taxon>
        <taxon>Flavobacteriaceae</taxon>
        <taxon>Maribacter</taxon>
    </lineage>
</organism>
<gene>
    <name evidence="5" type="ORF">FEE95_11820</name>
</gene>
<evidence type="ECO:0000256" key="2">
    <source>
        <dbReference type="ARBA" id="ARBA00023125"/>
    </source>
</evidence>
<dbReference type="Gene3D" id="1.10.10.10">
    <property type="entry name" value="Winged helix-like DNA-binding domain superfamily/Winged helix DNA-binding domain"/>
    <property type="match status" value="1"/>
</dbReference>
<protein>
    <submittedName>
        <fullName evidence="5">Helix-turn-helix transcriptional regulator</fullName>
    </submittedName>
</protein>
<keyword evidence="1" id="KW-0805">Transcription regulation</keyword>
<dbReference type="AlphaFoldDB" id="A0A5S3PR31"/>